<comment type="caution">
    <text evidence="3">The sequence shown here is derived from an EMBL/GenBank/DDBJ whole genome shotgun (WGS) entry which is preliminary data.</text>
</comment>
<accession>A0A0L8AJQ4</accession>
<dbReference type="PATRIC" id="fig|1566026.4.peg.303"/>
<organism evidence="3 4">
    <name type="scientific">Roseivirga seohaensis subsp. aquiponti</name>
    <dbReference type="NCBI Taxonomy" id="1566026"/>
    <lineage>
        <taxon>Bacteria</taxon>
        <taxon>Pseudomonadati</taxon>
        <taxon>Bacteroidota</taxon>
        <taxon>Cytophagia</taxon>
        <taxon>Cytophagales</taxon>
        <taxon>Roseivirgaceae</taxon>
        <taxon>Roseivirga</taxon>
    </lineage>
</organism>
<dbReference type="RefSeq" id="WP_053223602.1">
    <property type="nucleotide sequence ID" value="NZ_JSVA01000010.1"/>
</dbReference>
<dbReference type="Proteomes" id="UP000036908">
    <property type="component" value="Unassembled WGS sequence"/>
</dbReference>
<protein>
    <recommendedName>
        <fullName evidence="2">DUF7660 domain-containing protein</fullName>
    </recommendedName>
</protein>
<reference evidence="4" key="1">
    <citation type="submission" date="2014-11" db="EMBL/GenBank/DDBJ databases">
        <title>Genome sequencing of Roseivirga sp. D-25.</title>
        <authorList>
            <person name="Selvaratnam C."/>
            <person name="Thevarajoo S."/>
            <person name="Goh K.M."/>
            <person name="Eee R."/>
            <person name="Chan K.-G."/>
            <person name="Chong C.S."/>
        </authorList>
    </citation>
    <scope>NUCLEOTIDE SEQUENCE [LARGE SCALE GENOMIC DNA]</scope>
    <source>
        <strain evidence="4">D-25</strain>
    </source>
</reference>
<name>A0A0L8AJQ4_9BACT</name>
<dbReference type="EMBL" id="JSVA01000010">
    <property type="protein sequence ID" value="KOF02663.1"/>
    <property type="molecule type" value="Genomic_DNA"/>
</dbReference>
<evidence type="ECO:0000313" key="3">
    <source>
        <dbReference type="EMBL" id="KOF02663.1"/>
    </source>
</evidence>
<feature type="compositionally biased region" description="Basic and acidic residues" evidence="1">
    <location>
        <begin position="27"/>
        <end position="36"/>
    </location>
</feature>
<evidence type="ECO:0000259" key="2">
    <source>
        <dbReference type="Pfam" id="PF24693"/>
    </source>
</evidence>
<dbReference type="InterPro" id="IPR056077">
    <property type="entry name" value="DUF7660"/>
</dbReference>
<dbReference type="OrthoDB" id="1373771at2"/>
<keyword evidence="4" id="KW-1185">Reference proteome</keyword>
<evidence type="ECO:0000313" key="4">
    <source>
        <dbReference type="Proteomes" id="UP000036908"/>
    </source>
</evidence>
<feature type="region of interest" description="Disordered" evidence="1">
    <location>
        <begin position="27"/>
        <end position="48"/>
    </location>
</feature>
<gene>
    <name evidence="3" type="ORF">OB69_10095</name>
</gene>
<dbReference type="Pfam" id="PF24693">
    <property type="entry name" value="DUF7660"/>
    <property type="match status" value="1"/>
</dbReference>
<feature type="domain" description="DUF7660" evidence="2">
    <location>
        <begin position="12"/>
        <end position="91"/>
    </location>
</feature>
<evidence type="ECO:0000256" key="1">
    <source>
        <dbReference type="SAM" id="MobiDB-lite"/>
    </source>
</evidence>
<sequence>MDLYDLLEKVDSKESFLQFLKALKEDKMDEDKKEVEQPSPPYGSGANGWENGSIVNFLDAIEAFGVSSKLIPQEPSWKNFALLIYAGKFYE</sequence>
<proteinExistence type="predicted"/>
<dbReference type="AlphaFoldDB" id="A0A0L8AJQ4"/>